<feature type="compositionally biased region" description="Basic and acidic residues" evidence="3">
    <location>
        <begin position="21"/>
        <end position="32"/>
    </location>
</feature>
<evidence type="ECO:0000256" key="3">
    <source>
        <dbReference type="SAM" id="MobiDB-lite"/>
    </source>
</evidence>
<evidence type="ECO:0000313" key="5">
    <source>
        <dbReference type="EMBL" id="KAK3203515.1"/>
    </source>
</evidence>
<name>A0AAN6LWF7_9PLEO</name>
<evidence type="ECO:0000256" key="2">
    <source>
        <dbReference type="ARBA" id="ARBA00035112"/>
    </source>
</evidence>
<accession>A0AAN6LWF7</accession>
<comment type="pathway">
    <text evidence="1">Mycotoxin biosynthesis.</text>
</comment>
<dbReference type="EMBL" id="WVTA01000011">
    <property type="protein sequence ID" value="KAK3203515.1"/>
    <property type="molecule type" value="Genomic_DNA"/>
</dbReference>
<proteinExistence type="inferred from homology"/>
<comment type="similarity">
    <text evidence="2">Belongs to the ustYa family.</text>
</comment>
<keyword evidence="4" id="KW-0472">Membrane</keyword>
<feature type="region of interest" description="Disordered" evidence="3">
    <location>
        <begin position="1"/>
        <end position="32"/>
    </location>
</feature>
<evidence type="ECO:0000256" key="4">
    <source>
        <dbReference type="SAM" id="Phobius"/>
    </source>
</evidence>
<dbReference type="PANTHER" id="PTHR33365:SF4">
    <property type="entry name" value="CYCLOCHLOROTINE BIOSYNTHESIS PROTEIN O"/>
    <property type="match status" value="1"/>
</dbReference>
<evidence type="ECO:0000256" key="1">
    <source>
        <dbReference type="ARBA" id="ARBA00004685"/>
    </source>
</evidence>
<comment type="caution">
    <text evidence="5">The sequence shown here is derived from an EMBL/GenBank/DDBJ whole genome shotgun (WGS) entry which is preliminary data.</text>
</comment>
<keyword evidence="6" id="KW-1185">Reference proteome</keyword>
<feature type="region of interest" description="Disordered" evidence="3">
    <location>
        <begin position="286"/>
        <end position="305"/>
    </location>
</feature>
<dbReference type="InterPro" id="IPR021765">
    <property type="entry name" value="UstYa-like"/>
</dbReference>
<sequence>MVLGSYTRSYRSVPSSESSDDEGHGLMDSEKVGESPTNLRWLAEKRRIYSGQFLLLSHIATSTFYLLVISTLWHQSLSLEDCAHRLSTWSPALPAIKYKQPEFFKAEVFQTNAFRGPQGQRPPKEVDEMWNSVGVGMPGLRLSAEEVKGLGKKLEDGTKKQHAMPDGKGGYIAMLEVFHMLHCLDELRKALFYNYDYYSPNHNSSLTAIQNHHDHCVDAIRLSLMCTSDVTPVTFFDDSAVPQRRTPFPDFSTKHTCRDFDAISEWSWKTERAVMWEDMGDATTWDPALGNEAGHSHGGHKGGEH</sequence>
<evidence type="ECO:0000313" key="6">
    <source>
        <dbReference type="Proteomes" id="UP001280581"/>
    </source>
</evidence>
<gene>
    <name evidence="5" type="ORF">GRF29_112g1514980</name>
</gene>
<protein>
    <recommendedName>
        <fullName evidence="7">Cyclochlorotine biosynthesis protein O</fullName>
    </recommendedName>
</protein>
<organism evidence="5 6">
    <name type="scientific">Pseudopithomyces chartarum</name>
    <dbReference type="NCBI Taxonomy" id="1892770"/>
    <lineage>
        <taxon>Eukaryota</taxon>
        <taxon>Fungi</taxon>
        <taxon>Dikarya</taxon>
        <taxon>Ascomycota</taxon>
        <taxon>Pezizomycotina</taxon>
        <taxon>Dothideomycetes</taxon>
        <taxon>Pleosporomycetidae</taxon>
        <taxon>Pleosporales</taxon>
        <taxon>Massarineae</taxon>
        <taxon>Didymosphaeriaceae</taxon>
        <taxon>Pseudopithomyces</taxon>
    </lineage>
</organism>
<keyword evidence="4" id="KW-0812">Transmembrane</keyword>
<keyword evidence="4" id="KW-1133">Transmembrane helix</keyword>
<dbReference type="Pfam" id="PF11807">
    <property type="entry name" value="UstYa"/>
    <property type="match status" value="1"/>
</dbReference>
<reference evidence="5 6" key="1">
    <citation type="submission" date="2021-02" db="EMBL/GenBank/DDBJ databases">
        <title>Genome assembly of Pseudopithomyces chartarum.</title>
        <authorList>
            <person name="Jauregui R."/>
            <person name="Singh J."/>
            <person name="Voisey C."/>
        </authorList>
    </citation>
    <scope>NUCLEOTIDE SEQUENCE [LARGE SCALE GENOMIC DNA]</scope>
    <source>
        <strain evidence="5 6">AGR01</strain>
    </source>
</reference>
<dbReference type="Proteomes" id="UP001280581">
    <property type="component" value="Unassembled WGS sequence"/>
</dbReference>
<dbReference type="AlphaFoldDB" id="A0AAN6LWF7"/>
<dbReference type="GO" id="GO:0043386">
    <property type="term" value="P:mycotoxin biosynthetic process"/>
    <property type="evidence" value="ECO:0007669"/>
    <property type="project" value="InterPro"/>
</dbReference>
<feature type="compositionally biased region" description="Polar residues" evidence="3">
    <location>
        <begin position="1"/>
        <end position="14"/>
    </location>
</feature>
<feature type="transmembrane region" description="Helical" evidence="4">
    <location>
        <begin position="53"/>
        <end position="73"/>
    </location>
</feature>
<evidence type="ECO:0008006" key="7">
    <source>
        <dbReference type="Google" id="ProtNLM"/>
    </source>
</evidence>
<dbReference type="PANTHER" id="PTHR33365">
    <property type="entry name" value="YALI0B05434P"/>
    <property type="match status" value="1"/>
</dbReference>